<proteinExistence type="predicted"/>
<comment type="caution">
    <text evidence="1">The sequence shown here is derived from an EMBL/GenBank/DDBJ whole genome shotgun (WGS) entry which is preliminary data.</text>
</comment>
<organism evidence="1 2">
    <name type="scientific">Microdochium trichocladiopsis</name>
    <dbReference type="NCBI Taxonomy" id="1682393"/>
    <lineage>
        <taxon>Eukaryota</taxon>
        <taxon>Fungi</taxon>
        <taxon>Dikarya</taxon>
        <taxon>Ascomycota</taxon>
        <taxon>Pezizomycotina</taxon>
        <taxon>Sordariomycetes</taxon>
        <taxon>Xylariomycetidae</taxon>
        <taxon>Xylariales</taxon>
        <taxon>Microdochiaceae</taxon>
        <taxon>Microdochium</taxon>
    </lineage>
</organism>
<evidence type="ECO:0000313" key="2">
    <source>
        <dbReference type="Proteomes" id="UP000756346"/>
    </source>
</evidence>
<dbReference type="Proteomes" id="UP000756346">
    <property type="component" value="Unassembled WGS sequence"/>
</dbReference>
<reference evidence="1" key="1">
    <citation type="journal article" date="2021" name="Nat. Commun.">
        <title>Genetic determinants of endophytism in the Arabidopsis root mycobiome.</title>
        <authorList>
            <person name="Mesny F."/>
            <person name="Miyauchi S."/>
            <person name="Thiergart T."/>
            <person name="Pickel B."/>
            <person name="Atanasova L."/>
            <person name="Karlsson M."/>
            <person name="Huettel B."/>
            <person name="Barry K.W."/>
            <person name="Haridas S."/>
            <person name="Chen C."/>
            <person name="Bauer D."/>
            <person name="Andreopoulos W."/>
            <person name="Pangilinan J."/>
            <person name="LaButti K."/>
            <person name="Riley R."/>
            <person name="Lipzen A."/>
            <person name="Clum A."/>
            <person name="Drula E."/>
            <person name="Henrissat B."/>
            <person name="Kohler A."/>
            <person name="Grigoriev I.V."/>
            <person name="Martin F.M."/>
            <person name="Hacquard S."/>
        </authorList>
    </citation>
    <scope>NUCLEOTIDE SEQUENCE</scope>
    <source>
        <strain evidence="1">MPI-CAGE-CH-0230</strain>
    </source>
</reference>
<evidence type="ECO:0000313" key="1">
    <source>
        <dbReference type="EMBL" id="KAH7021065.1"/>
    </source>
</evidence>
<dbReference type="GeneID" id="70184803"/>
<name>A0A9P8XVR4_9PEZI</name>
<keyword evidence="2" id="KW-1185">Reference proteome</keyword>
<sequence length="81" mass="9413">MWLLFIPGAWPILERLLVSMRTMVRRVSKIHPTRSRRLILARILAWTWQARQDLGGNNLPVVRIYGHTNAGICSPVNLVRR</sequence>
<gene>
    <name evidence="1" type="ORF">B0I36DRAFT_333723</name>
</gene>
<accession>A0A9P8XVR4</accession>
<protein>
    <submittedName>
        <fullName evidence="1">Uncharacterized protein</fullName>
    </submittedName>
</protein>
<dbReference type="AlphaFoldDB" id="A0A9P8XVR4"/>
<dbReference type="EMBL" id="JAGTJQ010000010">
    <property type="protein sequence ID" value="KAH7021065.1"/>
    <property type="molecule type" value="Genomic_DNA"/>
</dbReference>
<dbReference type="RefSeq" id="XP_046007266.1">
    <property type="nucleotide sequence ID" value="XM_046155257.1"/>
</dbReference>